<feature type="domain" description="Transposase putative helix-turn-helix" evidence="10">
    <location>
        <begin position="8"/>
        <end position="48"/>
    </location>
</feature>
<proteinExistence type="inferred from homology"/>
<dbReference type="STRING" id="40571.SAMN05660733_03107"/>
<sequence>MSTATVMQAYRFALDPSAAQARDLERHAGAARFAFNWALAQVKANIGQRTAERSYGVDGEDLTASLGWNLPALRRAWNAAKSEIAPWWSECSKEAFNTGLDGVARSLKNWADSKSGKRAGRKVGFPRFKARRRTTPSVRFTTGVIRVETDRKHVTLPRIGAIKTHESTRKLARRLETGTARVLSATVRRDAGRWYCAFTVEVARHVSAPARPDATVGVDLGIKALAVLSTGEPVPNPRHLNRALKALRTASRTLSRRVGPDRRTGQRPSARWETARREVTRIHTRVANLRKDAIHKLTTDLATTYGTVVVEDLNVSSMLKNHKLARHIADASFGEIRRQLDYKTGWNGGQLAVADRWFPSSKTCSGCGTVKPKLGLADRIFTCDACGLVIDRDLNAALNLKQYVDLEWPGDAKQGVEPTRRPSPAWQVAVKRQPRTISVGKTGTADR</sequence>
<dbReference type="OrthoDB" id="6230307at2"/>
<feature type="domain" description="Cas12f1-like TNB" evidence="9">
    <location>
        <begin position="333"/>
        <end position="400"/>
    </location>
</feature>
<dbReference type="EMBL" id="FWYC01000007">
    <property type="protein sequence ID" value="SMC97310.1"/>
    <property type="molecule type" value="Genomic_DNA"/>
</dbReference>
<evidence type="ECO:0000256" key="1">
    <source>
        <dbReference type="ARBA" id="ARBA00008761"/>
    </source>
</evidence>
<evidence type="ECO:0000256" key="3">
    <source>
        <dbReference type="ARBA" id="ARBA00022723"/>
    </source>
</evidence>
<evidence type="ECO:0000256" key="5">
    <source>
        <dbReference type="ARBA" id="ARBA00023125"/>
    </source>
</evidence>
<evidence type="ECO:0000259" key="9">
    <source>
        <dbReference type="Pfam" id="PF07282"/>
    </source>
</evidence>
<feature type="domain" description="Probable transposase IS891/IS1136/IS1341" evidence="8">
    <location>
        <begin position="200"/>
        <end position="321"/>
    </location>
</feature>
<keyword evidence="5" id="KW-0238">DNA-binding</keyword>
<comment type="similarity">
    <text evidence="1">In the C-terminal section; belongs to the transposase 35 family.</text>
</comment>
<dbReference type="Pfam" id="PF07282">
    <property type="entry name" value="Cas12f1-like_TNB"/>
    <property type="match status" value="1"/>
</dbReference>
<dbReference type="GO" id="GO:0003677">
    <property type="term" value="F:DNA binding"/>
    <property type="evidence" value="ECO:0007669"/>
    <property type="project" value="UniProtKB-KW"/>
</dbReference>
<dbReference type="NCBIfam" id="NF038280">
    <property type="entry name" value="IS607_TnpB"/>
    <property type="match status" value="1"/>
</dbReference>
<keyword evidence="3" id="KW-0479">Metal-binding</keyword>
<dbReference type="NCBIfam" id="NF040570">
    <property type="entry name" value="guided_TnpB"/>
    <property type="match status" value="1"/>
</dbReference>
<dbReference type="GO" id="GO:0006310">
    <property type="term" value="P:DNA recombination"/>
    <property type="evidence" value="ECO:0007669"/>
    <property type="project" value="UniProtKB-KW"/>
</dbReference>
<dbReference type="Pfam" id="PF12323">
    <property type="entry name" value="HTH_OrfB_IS605"/>
    <property type="match status" value="1"/>
</dbReference>
<dbReference type="InterPro" id="IPR001959">
    <property type="entry name" value="Transposase"/>
</dbReference>
<dbReference type="Proteomes" id="UP000192840">
    <property type="component" value="Unassembled WGS sequence"/>
</dbReference>
<evidence type="ECO:0000256" key="6">
    <source>
        <dbReference type="ARBA" id="ARBA00023172"/>
    </source>
</evidence>
<protein>
    <submittedName>
        <fullName evidence="11">Putative transposase</fullName>
    </submittedName>
</protein>
<evidence type="ECO:0000256" key="4">
    <source>
        <dbReference type="ARBA" id="ARBA00022833"/>
    </source>
</evidence>
<dbReference type="AlphaFoldDB" id="A0A1W2DIF0"/>
<feature type="region of interest" description="Disordered" evidence="7">
    <location>
        <begin position="254"/>
        <end position="274"/>
    </location>
</feature>
<evidence type="ECO:0000256" key="2">
    <source>
        <dbReference type="ARBA" id="ARBA00022578"/>
    </source>
</evidence>
<dbReference type="Pfam" id="PF01385">
    <property type="entry name" value="OrfB_IS605"/>
    <property type="match status" value="1"/>
</dbReference>
<dbReference type="GO" id="GO:0032196">
    <property type="term" value="P:transposition"/>
    <property type="evidence" value="ECO:0007669"/>
    <property type="project" value="UniProtKB-KW"/>
</dbReference>
<dbReference type="GO" id="GO:0046872">
    <property type="term" value="F:metal ion binding"/>
    <property type="evidence" value="ECO:0007669"/>
    <property type="project" value="UniProtKB-KW"/>
</dbReference>
<dbReference type="InterPro" id="IPR021027">
    <property type="entry name" value="Transposase_put_HTH"/>
</dbReference>
<keyword evidence="12" id="KW-1185">Reference proteome</keyword>
<name>A0A1W2DIF0_9PSEU</name>
<evidence type="ECO:0000313" key="11">
    <source>
        <dbReference type="EMBL" id="SMC97310.1"/>
    </source>
</evidence>
<organism evidence="11 12">
    <name type="scientific">Lentzea albidocapillata</name>
    <dbReference type="NCBI Taxonomy" id="40571"/>
    <lineage>
        <taxon>Bacteria</taxon>
        <taxon>Bacillati</taxon>
        <taxon>Actinomycetota</taxon>
        <taxon>Actinomycetes</taxon>
        <taxon>Pseudonocardiales</taxon>
        <taxon>Pseudonocardiaceae</taxon>
        <taxon>Lentzea</taxon>
    </lineage>
</organism>
<dbReference type="InterPro" id="IPR010095">
    <property type="entry name" value="Cas12f1-like_TNB"/>
</dbReference>
<dbReference type="RefSeq" id="WP_051769920.1">
    <property type="nucleotide sequence ID" value="NZ_FWYC01000007.1"/>
</dbReference>
<dbReference type="InterPro" id="IPR053470">
    <property type="entry name" value="RNA-guided_DNA_endonuclease"/>
</dbReference>
<evidence type="ECO:0000256" key="7">
    <source>
        <dbReference type="SAM" id="MobiDB-lite"/>
    </source>
</evidence>
<evidence type="ECO:0000259" key="10">
    <source>
        <dbReference type="Pfam" id="PF12323"/>
    </source>
</evidence>
<gene>
    <name evidence="11" type="ORF">SAMN05660733_03107</name>
</gene>
<dbReference type="NCBIfam" id="TIGR01766">
    <property type="entry name" value="IS200/IS605 family accessory protein TnpB-like domain"/>
    <property type="match status" value="1"/>
</dbReference>
<evidence type="ECO:0000313" key="12">
    <source>
        <dbReference type="Proteomes" id="UP000192840"/>
    </source>
</evidence>
<keyword evidence="4" id="KW-0862">Zinc</keyword>
<reference evidence="12" key="1">
    <citation type="submission" date="2017-04" db="EMBL/GenBank/DDBJ databases">
        <authorList>
            <person name="Varghese N."/>
            <person name="Submissions S."/>
        </authorList>
    </citation>
    <scope>NUCLEOTIDE SEQUENCE [LARGE SCALE GENOMIC DNA]</scope>
    <source>
        <strain evidence="12">DSM 44073</strain>
    </source>
</reference>
<keyword evidence="2" id="KW-0815">Transposition</keyword>
<keyword evidence="6" id="KW-0233">DNA recombination</keyword>
<feature type="region of interest" description="Disordered" evidence="7">
    <location>
        <begin position="414"/>
        <end position="447"/>
    </location>
</feature>
<evidence type="ECO:0000259" key="8">
    <source>
        <dbReference type="Pfam" id="PF01385"/>
    </source>
</evidence>
<accession>A0A1W2DIF0</accession>
<dbReference type="eggNOG" id="COG0675">
    <property type="taxonomic scope" value="Bacteria"/>
</dbReference>